<feature type="region of interest" description="Disordered" evidence="1">
    <location>
        <begin position="583"/>
        <end position="615"/>
    </location>
</feature>
<dbReference type="GO" id="GO:0008270">
    <property type="term" value="F:zinc ion binding"/>
    <property type="evidence" value="ECO:0007669"/>
    <property type="project" value="InterPro"/>
</dbReference>
<dbReference type="Proteomes" id="UP000288227">
    <property type="component" value="Unassembled WGS sequence"/>
</dbReference>
<dbReference type="InterPro" id="IPR014782">
    <property type="entry name" value="Peptidase_M1_dom"/>
</dbReference>
<keyword evidence="4" id="KW-0031">Aminopeptidase</keyword>
<dbReference type="RefSeq" id="WP_127121568.1">
    <property type="nucleotide sequence ID" value="NZ_BHXQ01000002.1"/>
</dbReference>
<dbReference type="EMBL" id="BHXQ01000002">
    <property type="protein sequence ID" value="GCC50914.1"/>
    <property type="molecule type" value="Genomic_DNA"/>
</dbReference>
<evidence type="ECO:0000256" key="2">
    <source>
        <dbReference type="SAM" id="SignalP"/>
    </source>
</evidence>
<dbReference type="Gene3D" id="1.10.390.10">
    <property type="entry name" value="Neutral Protease Domain 2"/>
    <property type="match status" value="1"/>
</dbReference>
<keyword evidence="2" id="KW-0732">Signal</keyword>
<organism evidence="4 5">
    <name type="scientific">Chryseotalea sanaruensis</name>
    <dbReference type="NCBI Taxonomy" id="2482724"/>
    <lineage>
        <taxon>Bacteria</taxon>
        <taxon>Pseudomonadati</taxon>
        <taxon>Bacteroidota</taxon>
        <taxon>Cytophagia</taxon>
        <taxon>Cytophagales</taxon>
        <taxon>Chryseotaleaceae</taxon>
        <taxon>Chryseotalea</taxon>
    </lineage>
</organism>
<reference evidence="4 5" key="1">
    <citation type="submission" date="2018-11" db="EMBL/GenBank/DDBJ databases">
        <title>Chryseotalea sanarue gen. nov., sp., nov., a member of the family Cytophagaceae, isolated from a brackish lake in Hamamatsu Japan.</title>
        <authorList>
            <person name="Maejima Y."/>
            <person name="Iino T."/>
            <person name="Muraguchi Y."/>
            <person name="Fukuda K."/>
            <person name="Ohkuma M."/>
            <person name="Moriuchi R."/>
            <person name="Dohra H."/>
            <person name="Kimbara K."/>
            <person name="Shintani M."/>
        </authorList>
    </citation>
    <scope>NUCLEOTIDE SEQUENCE [LARGE SCALE GENOMIC DNA]</scope>
    <source>
        <strain evidence="4 5">Ys</strain>
    </source>
</reference>
<dbReference type="OrthoDB" id="9814383at2"/>
<keyword evidence="5" id="KW-1185">Reference proteome</keyword>
<dbReference type="GO" id="GO:0008237">
    <property type="term" value="F:metallopeptidase activity"/>
    <property type="evidence" value="ECO:0007669"/>
    <property type="project" value="InterPro"/>
</dbReference>
<keyword evidence="4" id="KW-0378">Hydrolase</keyword>
<evidence type="ECO:0000259" key="3">
    <source>
        <dbReference type="Pfam" id="PF01433"/>
    </source>
</evidence>
<proteinExistence type="predicted"/>
<gene>
    <name evidence="4" type="ORF">SanaruYs_11330</name>
</gene>
<dbReference type="GO" id="GO:0004177">
    <property type="term" value="F:aminopeptidase activity"/>
    <property type="evidence" value="ECO:0007669"/>
    <property type="project" value="UniProtKB-KW"/>
</dbReference>
<evidence type="ECO:0000256" key="1">
    <source>
        <dbReference type="SAM" id="MobiDB-lite"/>
    </source>
</evidence>
<feature type="domain" description="Peptidase M1 membrane alanine aminopeptidase" evidence="3">
    <location>
        <begin position="402"/>
        <end position="561"/>
    </location>
</feature>
<accession>A0A401U7P5</accession>
<feature type="compositionally biased region" description="Polar residues" evidence="1">
    <location>
        <begin position="602"/>
        <end position="611"/>
    </location>
</feature>
<feature type="signal peptide" evidence="2">
    <location>
        <begin position="1"/>
        <end position="17"/>
    </location>
</feature>
<sequence>MKKLLIIALFASFAVQAQNWKGKFEQLGPNELPTPNAYRSGSGAPGTEYWQQRADYVIDVEVNDETQVLTGKETITYHNNSPETLTYLWMQLDQNILADNSMTAQTQQGGLRDSSATRILGFIGVNTSDYKGGYNITAVKDAANKALKYTINNTMMRIELPAPLKKGEKFVFSVDWNYQEYDRMQFSQRGGYEFFPEDGNYVYTFAQWFPRMCVFDDYEGWQNKQFLGTGEFALAFGDYKVRITVPSDHIVASTGWLQNPKAVLTAEQQERYALAQRTFDKPVFIVTEEEAKKKEKERATKKSTWEFHAENVRDFAFAHSRKFIWDAQAVKLATKTPLAQSFYPKEGNPLWAKESTKAVKNTLEVYSARTFDYPYPHATSVHAANQGMEYPMICFNFGRPNKDGTYSDRLLQGMIGVVVHEVGHNFFPMIINSDERQSTWMDEGLNTFMEGETIRDRYPALNYTTATPKSMIPFMKGDRTQMRPIMATADNQGRNHGPNGYTKPGTGLTILRNTVMGPELFDKAFKEYATRWAFKHPKPADFFRTMEDASAVDLDWFWRGWFFTTDNTDIELAEVKWMKVKSTQVDPEKKTPKTKQGDLASAKSNNPTDFSNGPEEFTLINTPDNFYGEFRSRINDDDVRKKLEGKNIYQVKLKNVGGLVMPVIIEWTFKDGSKEIDRIPAEIWRLNENEVVKVFVKEKEVVNVLVDPNFEIADVNATNNNFPKKEEPSKVDQLKKN</sequence>
<dbReference type="CDD" id="cd09604">
    <property type="entry name" value="M1_APN_like"/>
    <property type="match status" value="1"/>
</dbReference>
<dbReference type="InterPro" id="IPR027268">
    <property type="entry name" value="Peptidase_M4/M1_CTD_sf"/>
</dbReference>
<comment type="caution">
    <text evidence="4">The sequence shown here is derived from an EMBL/GenBank/DDBJ whole genome shotgun (WGS) entry which is preliminary data.</text>
</comment>
<feature type="chain" id="PRO_5019164898" evidence="2">
    <location>
        <begin position="18"/>
        <end position="737"/>
    </location>
</feature>
<dbReference type="Pfam" id="PF01433">
    <property type="entry name" value="Peptidase_M1"/>
    <property type="match status" value="1"/>
</dbReference>
<protein>
    <submittedName>
        <fullName evidence="4">Aminopeptidase</fullName>
    </submittedName>
</protein>
<evidence type="ECO:0000313" key="5">
    <source>
        <dbReference type="Proteomes" id="UP000288227"/>
    </source>
</evidence>
<keyword evidence="4" id="KW-0645">Protease</keyword>
<dbReference type="SUPFAM" id="SSF55486">
    <property type="entry name" value="Metalloproteases ('zincins'), catalytic domain"/>
    <property type="match status" value="1"/>
</dbReference>
<dbReference type="AlphaFoldDB" id="A0A401U7P5"/>
<name>A0A401U7P5_9BACT</name>
<evidence type="ECO:0000313" key="4">
    <source>
        <dbReference type="EMBL" id="GCC50914.1"/>
    </source>
</evidence>